<evidence type="ECO:0000259" key="2">
    <source>
        <dbReference type="PROSITE" id="PS50109"/>
    </source>
</evidence>
<dbReference type="Pfam" id="PF06580">
    <property type="entry name" value="His_kinase"/>
    <property type="match status" value="1"/>
</dbReference>
<dbReference type="InterPro" id="IPR010559">
    <property type="entry name" value="Sig_transdc_His_kin_internal"/>
</dbReference>
<gene>
    <name evidence="3" type="ORF">AB6713_17240</name>
</gene>
<evidence type="ECO:0000313" key="3">
    <source>
        <dbReference type="EMBL" id="MEZ0476343.1"/>
    </source>
</evidence>
<dbReference type="GO" id="GO:0004673">
    <property type="term" value="F:protein histidine kinase activity"/>
    <property type="evidence" value="ECO:0007669"/>
    <property type="project" value="UniProtKB-EC"/>
</dbReference>
<comment type="caution">
    <text evidence="3">The sequence shown here is derived from an EMBL/GenBank/DDBJ whole genome shotgun (WGS) entry which is preliminary data.</text>
</comment>
<dbReference type="Gene3D" id="3.30.565.10">
    <property type="entry name" value="Histidine kinase-like ATPase, C-terminal domain"/>
    <property type="match status" value="1"/>
</dbReference>
<organism evidence="3 4">
    <name type="scientific">Luteimonas salinilitoris</name>
    <dbReference type="NCBI Taxonomy" id="3237697"/>
    <lineage>
        <taxon>Bacteria</taxon>
        <taxon>Pseudomonadati</taxon>
        <taxon>Pseudomonadota</taxon>
        <taxon>Gammaproteobacteria</taxon>
        <taxon>Lysobacterales</taxon>
        <taxon>Lysobacteraceae</taxon>
        <taxon>Luteimonas</taxon>
    </lineage>
</organism>
<dbReference type="InterPro" id="IPR005467">
    <property type="entry name" value="His_kinase_dom"/>
</dbReference>
<keyword evidence="1" id="KW-0812">Transmembrane</keyword>
<dbReference type="InterPro" id="IPR036890">
    <property type="entry name" value="HATPase_C_sf"/>
</dbReference>
<reference evidence="3 4" key="1">
    <citation type="submission" date="2024-07" db="EMBL/GenBank/DDBJ databases">
        <title>Luteimonas salilacus sp. nov., isolated from the shore soil of Salt Lake in Tibet of China.</title>
        <authorList>
            <person name="Zhang X."/>
            <person name="Li A."/>
        </authorList>
    </citation>
    <scope>NUCLEOTIDE SEQUENCE [LARGE SCALE GENOMIC DNA]</scope>
    <source>
        <strain evidence="3 4">B3-2-R+30</strain>
    </source>
</reference>
<keyword evidence="1" id="KW-0472">Membrane</keyword>
<name>A0ABV4HW32_9GAMM</name>
<dbReference type="Pfam" id="PF02518">
    <property type="entry name" value="HATPase_c"/>
    <property type="match status" value="1"/>
</dbReference>
<feature type="transmembrane region" description="Helical" evidence="1">
    <location>
        <begin position="176"/>
        <end position="196"/>
    </location>
</feature>
<dbReference type="Proteomes" id="UP001566331">
    <property type="component" value="Unassembled WGS sequence"/>
</dbReference>
<dbReference type="SMART" id="SM00387">
    <property type="entry name" value="HATPase_c"/>
    <property type="match status" value="1"/>
</dbReference>
<evidence type="ECO:0000256" key="1">
    <source>
        <dbReference type="SAM" id="Phobius"/>
    </source>
</evidence>
<feature type="domain" description="Histidine kinase" evidence="2">
    <location>
        <begin position="318"/>
        <end position="412"/>
    </location>
</feature>
<dbReference type="EC" id="2.7.13.3" evidence="3"/>
<dbReference type="PANTHER" id="PTHR34220:SF9">
    <property type="entry name" value="SIGNAL TRANSDUCTION HISTIDINE KINASE INTERNAL REGION DOMAIN-CONTAINING PROTEIN"/>
    <property type="match status" value="1"/>
</dbReference>
<dbReference type="PANTHER" id="PTHR34220">
    <property type="entry name" value="SENSOR HISTIDINE KINASE YPDA"/>
    <property type="match status" value="1"/>
</dbReference>
<keyword evidence="3" id="KW-0418">Kinase</keyword>
<feature type="transmembrane region" description="Helical" evidence="1">
    <location>
        <begin position="63"/>
        <end position="87"/>
    </location>
</feature>
<keyword evidence="4" id="KW-1185">Reference proteome</keyword>
<dbReference type="SUPFAM" id="SSF55874">
    <property type="entry name" value="ATPase domain of HSP90 chaperone/DNA topoisomerase II/histidine kinase"/>
    <property type="match status" value="1"/>
</dbReference>
<sequence>MHEVLPLAIAAPSLGAPIAQAKAARCSHLAFRCIDAHLLFAWTSIAGMTHAAAPSAQTISWRWIAVFWSAGAVFEATQSVLILHALGRHGGELLLFVTEMAAWLPWALATPFVIKLARRRPIIPAPTARGIAAHLLALFAISMIAEAWSAALQMLFNPWTHRQAPTFWDTLSATLVFHGLICVFAYALILAITYLVDSRDKVARKIAETAQLNAELSKAQLAALCRQMEPHFMFNTLNSIAGLVRDGRKAAAVGMIVGLSEILRRASQDFHRPEVTLAEEVEYLQRYVDIQKVRFGERLGYSVDIPEALMDTRVPSLLLQPLVENAIKHGLAERVAGGEIRVAAVRKDAALCLSVYNDGSDFAADWESKSAGVGLANLRRRLQIMHGDAADLLVRSVEGGGVEVVVTLPLADAA</sequence>
<dbReference type="EMBL" id="JBFWIC010000032">
    <property type="protein sequence ID" value="MEZ0476343.1"/>
    <property type="molecule type" value="Genomic_DNA"/>
</dbReference>
<feature type="transmembrane region" description="Helical" evidence="1">
    <location>
        <begin position="135"/>
        <end position="156"/>
    </location>
</feature>
<feature type="transmembrane region" description="Helical" evidence="1">
    <location>
        <begin position="93"/>
        <end position="114"/>
    </location>
</feature>
<keyword evidence="3" id="KW-0808">Transferase</keyword>
<dbReference type="PROSITE" id="PS50109">
    <property type="entry name" value="HIS_KIN"/>
    <property type="match status" value="1"/>
</dbReference>
<evidence type="ECO:0000313" key="4">
    <source>
        <dbReference type="Proteomes" id="UP001566331"/>
    </source>
</evidence>
<proteinExistence type="predicted"/>
<accession>A0ABV4HW32</accession>
<dbReference type="InterPro" id="IPR050640">
    <property type="entry name" value="Bact_2-comp_sensor_kinase"/>
</dbReference>
<protein>
    <submittedName>
        <fullName evidence="3">Sensor histidine kinase</fullName>
        <ecNumber evidence="3">2.7.13.3</ecNumber>
    </submittedName>
</protein>
<dbReference type="RefSeq" id="WP_370565627.1">
    <property type="nucleotide sequence ID" value="NZ_JBFWIB010000020.1"/>
</dbReference>
<dbReference type="InterPro" id="IPR003594">
    <property type="entry name" value="HATPase_dom"/>
</dbReference>
<keyword evidence="1" id="KW-1133">Transmembrane helix</keyword>